<dbReference type="Proteomes" id="UP000197535">
    <property type="component" value="Unassembled WGS sequence"/>
</dbReference>
<comment type="catalytic activity">
    <reaction evidence="14">
        <text>nitric oxide + Fe(III)-[cytochrome c] + H2O = Fe(II)-[cytochrome c] + nitrite + 2 H(+)</text>
        <dbReference type="Rhea" id="RHEA:15233"/>
        <dbReference type="Rhea" id="RHEA-COMP:10350"/>
        <dbReference type="Rhea" id="RHEA-COMP:14399"/>
        <dbReference type="ChEBI" id="CHEBI:15377"/>
        <dbReference type="ChEBI" id="CHEBI:15378"/>
        <dbReference type="ChEBI" id="CHEBI:16301"/>
        <dbReference type="ChEBI" id="CHEBI:16480"/>
        <dbReference type="ChEBI" id="CHEBI:29033"/>
        <dbReference type="ChEBI" id="CHEBI:29034"/>
        <dbReference type="EC" id="1.7.2.1"/>
    </reaction>
</comment>
<dbReference type="InterPro" id="IPR051200">
    <property type="entry name" value="Host-pathogen_enzymatic-act"/>
</dbReference>
<dbReference type="GO" id="GO:0050418">
    <property type="term" value="F:hydroxylamine reductase activity"/>
    <property type="evidence" value="ECO:0007669"/>
    <property type="project" value="UniProtKB-EC"/>
</dbReference>
<feature type="domain" description="Cytochrome c" evidence="23">
    <location>
        <begin position="67"/>
        <end position="146"/>
    </location>
</feature>
<evidence type="ECO:0000313" key="24">
    <source>
        <dbReference type="EMBL" id="OWW21481.1"/>
    </source>
</evidence>
<evidence type="ECO:0000256" key="21">
    <source>
        <dbReference type="PROSITE-ProRule" id="PRU00433"/>
    </source>
</evidence>
<dbReference type="InterPro" id="IPR003143">
    <property type="entry name" value="Cyt_cd1_C_sf"/>
</dbReference>
<reference evidence="24 25" key="1">
    <citation type="submission" date="2016-02" db="EMBL/GenBank/DDBJ databases">
        <authorList>
            <person name="Wen L."/>
            <person name="He K."/>
            <person name="Yang H."/>
        </authorList>
    </citation>
    <scope>NUCLEOTIDE SEQUENCE [LARGE SCALE GENOMIC DNA]</scope>
    <source>
        <strain evidence="24 25">TSA40</strain>
    </source>
</reference>
<dbReference type="InterPro" id="IPR009056">
    <property type="entry name" value="Cyt_c-like_dom"/>
</dbReference>
<name>A0A254TFQ6_9BURK</name>
<feature type="chain" id="PRO_5013236675" description="Nitrite reductase" evidence="22">
    <location>
        <begin position="26"/>
        <end position="575"/>
    </location>
</feature>
<evidence type="ECO:0000256" key="4">
    <source>
        <dbReference type="ARBA" id="ARBA00011738"/>
    </source>
</evidence>
<evidence type="ECO:0000256" key="11">
    <source>
        <dbReference type="ARBA" id="ARBA00022982"/>
    </source>
</evidence>
<evidence type="ECO:0000256" key="9">
    <source>
        <dbReference type="ARBA" id="ARBA00022729"/>
    </source>
</evidence>
<comment type="cofactor">
    <cofactor evidence="1">
        <name>heme c</name>
        <dbReference type="ChEBI" id="CHEBI:61717"/>
    </cofactor>
</comment>
<evidence type="ECO:0000256" key="17">
    <source>
        <dbReference type="ARBA" id="ARBA00071688"/>
    </source>
</evidence>
<protein>
    <recommendedName>
        <fullName evidence="17">Nitrite reductase</fullName>
        <ecNumber evidence="5">1.7.2.1</ecNumber>
        <ecNumber evidence="16">1.7.99.1</ecNumber>
    </recommendedName>
    <alternativeName>
        <fullName evidence="19">Cytochrome cd1</fullName>
    </alternativeName>
    <alternativeName>
        <fullName evidence="20">Cytochrome oxidase</fullName>
    </alternativeName>
    <alternativeName>
        <fullName evidence="18">Hydroxylamine reductase</fullName>
    </alternativeName>
</protein>
<dbReference type="CDD" id="cd20779">
    <property type="entry name" value="8prop_hemeD1_NirS"/>
    <property type="match status" value="1"/>
</dbReference>
<comment type="caution">
    <text evidence="24">The sequence shown here is derived from an EMBL/GenBank/DDBJ whole genome shotgun (WGS) entry which is preliminary data.</text>
</comment>
<dbReference type="SUPFAM" id="SSF51004">
    <property type="entry name" value="C-terminal (heme d1) domain of cytochrome cd1-nitrite reductase"/>
    <property type="match status" value="1"/>
</dbReference>
<keyword evidence="11" id="KW-0249">Electron transport</keyword>
<organism evidence="24 25">
    <name type="scientific">Noviherbaspirillum denitrificans</name>
    <dbReference type="NCBI Taxonomy" id="1968433"/>
    <lineage>
        <taxon>Bacteria</taxon>
        <taxon>Pseudomonadati</taxon>
        <taxon>Pseudomonadota</taxon>
        <taxon>Betaproteobacteria</taxon>
        <taxon>Burkholderiales</taxon>
        <taxon>Oxalobacteraceae</taxon>
        <taxon>Noviherbaspirillum</taxon>
    </lineage>
</organism>
<dbReference type="GO" id="GO:0050421">
    <property type="term" value="F:nitrite reductase (NO-forming) activity"/>
    <property type="evidence" value="ECO:0007669"/>
    <property type="project" value="UniProtKB-EC"/>
</dbReference>
<dbReference type="PANTHER" id="PTHR47197:SF3">
    <property type="entry name" value="DIHYDRO-HEME D1 DEHYDROGENASE"/>
    <property type="match status" value="1"/>
</dbReference>
<dbReference type="GO" id="GO:0042597">
    <property type="term" value="C:periplasmic space"/>
    <property type="evidence" value="ECO:0007669"/>
    <property type="project" value="UniProtKB-SubCell"/>
</dbReference>
<accession>A0A254TFQ6</accession>
<evidence type="ECO:0000256" key="8">
    <source>
        <dbReference type="ARBA" id="ARBA00022723"/>
    </source>
</evidence>
<evidence type="ECO:0000256" key="2">
    <source>
        <dbReference type="ARBA" id="ARBA00001971"/>
    </source>
</evidence>
<dbReference type="InterPro" id="IPR011048">
    <property type="entry name" value="Haem_d1_sf"/>
</dbReference>
<sequence>MKLNKQVVRPLAAILAALPFAVAFAQVSPDKTPHAGPEVKYQAGASPLASEEMHQNINPKAPPMTKAEFDRAKQIYFERCAGCHGVLRKGATGKPLTPDITLAKGTDYLKVFIAYGSPAGMPNWQTSGDLTEKEVDMMARYIQQEPPTPPEFGIKEMEATWKDIIPVAKRPTRKMNNYNIANIFSTTLRDSGEVALIDGDTKKIINIVKTGYAVHISRISASGRYLYVIGRDARLNLIDLWMEKPDNVAEIKIGLEARSVETSKYKGFEDKYAVAGSYWPPQFVLMEGDTLKPLKIVSTRGMTVDNEYHPEPRVASIVASHFNPEFVINAKETGKIYLVNYKDINNLKTTTLDAAKFLHDGGFDSTGRYFMVAANASNKIAVVDTKEGKLASIVDVGKTPHPGRGANFNHPKFGPVWATSHLGDETISMIGTDPVKHKAQAWKVVATVKGQGGGSLFIKTHPKSKNLWVDTPLHPDAKVSQSVAVYDINNLDKGFEVLPIAEWANLGEGAKRVVQPEYNKAGDEVWFSVWNAKDKVSAVVVVDDKTRKLKTVIKDPRLITPTGKFNVNNTQHDVY</sequence>
<evidence type="ECO:0000256" key="16">
    <source>
        <dbReference type="ARBA" id="ARBA00067067"/>
    </source>
</evidence>
<dbReference type="EMBL" id="LSTO01000001">
    <property type="protein sequence ID" value="OWW21481.1"/>
    <property type="molecule type" value="Genomic_DNA"/>
</dbReference>
<dbReference type="Pfam" id="PF02239">
    <property type="entry name" value="Cytochrom_D1"/>
    <property type="match status" value="1"/>
</dbReference>
<evidence type="ECO:0000259" key="23">
    <source>
        <dbReference type="PROSITE" id="PS51007"/>
    </source>
</evidence>
<dbReference type="Pfam" id="PF13442">
    <property type="entry name" value="Cytochrome_CBB3"/>
    <property type="match status" value="1"/>
</dbReference>
<dbReference type="Gene3D" id="1.10.760.10">
    <property type="entry name" value="Cytochrome c-like domain"/>
    <property type="match status" value="1"/>
</dbReference>
<evidence type="ECO:0000256" key="18">
    <source>
        <dbReference type="ARBA" id="ARBA00075012"/>
    </source>
</evidence>
<evidence type="ECO:0000256" key="10">
    <source>
        <dbReference type="ARBA" id="ARBA00022764"/>
    </source>
</evidence>
<keyword evidence="9 22" id="KW-0732">Signal</keyword>
<dbReference type="FunFam" id="1.10.760.10:FF:000027">
    <property type="entry name" value="Nitrite reductase"/>
    <property type="match status" value="1"/>
</dbReference>
<dbReference type="InterPro" id="IPR036909">
    <property type="entry name" value="Cyt_c-like_dom_sf"/>
</dbReference>
<evidence type="ECO:0000256" key="3">
    <source>
        <dbReference type="ARBA" id="ARBA00004418"/>
    </source>
</evidence>
<evidence type="ECO:0000256" key="20">
    <source>
        <dbReference type="ARBA" id="ARBA00080115"/>
    </source>
</evidence>
<dbReference type="GO" id="GO:0046872">
    <property type="term" value="F:metal ion binding"/>
    <property type="evidence" value="ECO:0007669"/>
    <property type="project" value="UniProtKB-KW"/>
</dbReference>
<comment type="cofactor">
    <cofactor evidence="2">
        <name>heme</name>
        <dbReference type="ChEBI" id="CHEBI:30413"/>
    </cofactor>
</comment>
<keyword evidence="8 21" id="KW-0479">Metal-binding</keyword>
<evidence type="ECO:0000256" key="15">
    <source>
        <dbReference type="ARBA" id="ARBA00051350"/>
    </source>
</evidence>
<keyword evidence="13 21" id="KW-0408">Iron</keyword>
<evidence type="ECO:0000256" key="14">
    <source>
        <dbReference type="ARBA" id="ARBA00049340"/>
    </source>
</evidence>
<dbReference type="GO" id="GO:0020037">
    <property type="term" value="F:heme binding"/>
    <property type="evidence" value="ECO:0007669"/>
    <property type="project" value="InterPro"/>
</dbReference>
<evidence type="ECO:0000256" key="6">
    <source>
        <dbReference type="ARBA" id="ARBA00022448"/>
    </source>
</evidence>
<evidence type="ECO:0000256" key="19">
    <source>
        <dbReference type="ARBA" id="ARBA00077813"/>
    </source>
</evidence>
<comment type="subunit">
    <text evidence="4">Homodimer.</text>
</comment>
<proteinExistence type="predicted"/>
<evidence type="ECO:0000256" key="13">
    <source>
        <dbReference type="ARBA" id="ARBA00023004"/>
    </source>
</evidence>
<dbReference type="PROSITE" id="PS51007">
    <property type="entry name" value="CYTC"/>
    <property type="match status" value="1"/>
</dbReference>
<keyword evidence="25" id="KW-1185">Reference proteome</keyword>
<evidence type="ECO:0000256" key="12">
    <source>
        <dbReference type="ARBA" id="ARBA00023002"/>
    </source>
</evidence>
<evidence type="ECO:0000313" key="25">
    <source>
        <dbReference type="Proteomes" id="UP000197535"/>
    </source>
</evidence>
<dbReference type="GO" id="GO:0009055">
    <property type="term" value="F:electron transfer activity"/>
    <property type="evidence" value="ECO:0007669"/>
    <property type="project" value="InterPro"/>
</dbReference>
<dbReference type="FunFam" id="2.140.10.20:FF:000001">
    <property type="entry name" value="Nitrite reductase NirS"/>
    <property type="match status" value="1"/>
</dbReference>
<dbReference type="PANTHER" id="PTHR47197">
    <property type="entry name" value="PROTEIN NIRF"/>
    <property type="match status" value="1"/>
</dbReference>
<evidence type="ECO:0000256" key="7">
    <source>
        <dbReference type="ARBA" id="ARBA00022617"/>
    </source>
</evidence>
<dbReference type="Gene3D" id="2.140.10.20">
    <property type="entry name" value="C-terminal (heme d1) domain of cytochrome cd1-nitrite reductase"/>
    <property type="match status" value="1"/>
</dbReference>
<dbReference type="EC" id="1.7.99.1" evidence="16"/>
<comment type="catalytic activity">
    <reaction evidence="15">
        <text>A + NH4(+) + H2O = hydroxylamine + AH2 + H(+)</text>
        <dbReference type="Rhea" id="RHEA:22052"/>
        <dbReference type="ChEBI" id="CHEBI:13193"/>
        <dbReference type="ChEBI" id="CHEBI:15377"/>
        <dbReference type="ChEBI" id="CHEBI:15378"/>
        <dbReference type="ChEBI" id="CHEBI:15429"/>
        <dbReference type="ChEBI" id="CHEBI:17499"/>
        <dbReference type="ChEBI" id="CHEBI:28938"/>
        <dbReference type="EC" id="1.7.99.1"/>
    </reaction>
</comment>
<keyword evidence="10" id="KW-0574">Periplasm</keyword>
<comment type="subcellular location">
    <subcellularLocation>
        <location evidence="3">Periplasm</location>
    </subcellularLocation>
</comment>
<keyword evidence="6" id="KW-0813">Transport</keyword>
<gene>
    <name evidence="24" type="ORF">AYR66_20310</name>
</gene>
<keyword evidence="12" id="KW-0560">Oxidoreductase</keyword>
<keyword evidence="7 21" id="KW-0349">Heme</keyword>
<evidence type="ECO:0000256" key="1">
    <source>
        <dbReference type="ARBA" id="ARBA00001926"/>
    </source>
</evidence>
<evidence type="ECO:0000256" key="22">
    <source>
        <dbReference type="SAM" id="SignalP"/>
    </source>
</evidence>
<feature type="signal peptide" evidence="22">
    <location>
        <begin position="1"/>
        <end position="25"/>
    </location>
</feature>
<dbReference type="EC" id="1.7.2.1" evidence="5"/>
<dbReference type="RefSeq" id="WP_170942169.1">
    <property type="nucleotide sequence ID" value="NZ_LSTO01000001.1"/>
</dbReference>
<dbReference type="SUPFAM" id="SSF46626">
    <property type="entry name" value="Cytochrome c"/>
    <property type="match status" value="1"/>
</dbReference>
<evidence type="ECO:0000256" key="5">
    <source>
        <dbReference type="ARBA" id="ARBA00011882"/>
    </source>
</evidence>
<dbReference type="AlphaFoldDB" id="A0A254TFQ6"/>